<dbReference type="Proteomes" id="UP001163046">
    <property type="component" value="Unassembled WGS sequence"/>
</dbReference>
<feature type="domain" description="Menorin-like" evidence="2">
    <location>
        <begin position="27"/>
        <end position="85"/>
    </location>
</feature>
<comment type="similarity">
    <text evidence="1">Belongs to the menorin family.</text>
</comment>
<organism evidence="3 4">
    <name type="scientific">Desmophyllum pertusum</name>
    <dbReference type="NCBI Taxonomy" id="174260"/>
    <lineage>
        <taxon>Eukaryota</taxon>
        <taxon>Metazoa</taxon>
        <taxon>Cnidaria</taxon>
        <taxon>Anthozoa</taxon>
        <taxon>Hexacorallia</taxon>
        <taxon>Scleractinia</taxon>
        <taxon>Caryophylliina</taxon>
        <taxon>Caryophylliidae</taxon>
        <taxon>Desmophyllum</taxon>
    </lineage>
</organism>
<dbReference type="InterPro" id="IPR019356">
    <property type="entry name" value="Menorin_dom"/>
</dbReference>
<gene>
    <name evidence="3" type="ORF">OS493_008530</name>
</gene>
<evidence type="ECO:0000259" key="2">
    <source>
        <dbReference type="Pfam" id="PF10223"/>
    </source>
</evidence>
<dbReference type="AlphaFoldDB" id="A0A9W9ZRD5"/>
<proteinExistence type="inferred from homology"/>
<name>A0A9W9ZRD5_9CNID</name>
<keyword evidence="4" id="KW-1185">Reference proteome</keyword>
<comment type="caution">
    <text evidence="3">The sequence shown here is derived from an EMBL/GenBank/DDBJ whole genome shotgun (WGS) entry which is preliminary data.</text>
</comment>
<accession>A0A9W9ZRD5</accession>
<dbReference type="Pfam" id="PF10223">
    <property type="entry name" value="Menorin_N"/>
    <property type="match status" value="1"/>
</dbReference>
<dbReference type="GO" id="GO:0005615">
    <property type="term" value="C:extracellular space"/>
    <property type="evidence" value="ECO:0007669"/>
    <property type="project" value="TreeGrafter"/>
</dbReference>
<reference evidence="3" key="1">
    <citation type="submission" date="2023-01" db="EMBL/GenBank/DDBJ databases">
        <title>Genome assembly of the deep-sea coral Lophelia pertusa.</title>
        <authorList>
            <person name="Herrera S."/>
            <person name="Cordes E."/>
        </authorList>
    </citation>
    <scope>NUCLEOTIDE SEQUENCE</scope>
    <source>
        <strain evidence="3">USNM1676648</strain>
        <tissue evidence="3">Polyp</tissue>
    </source>
</reference>
<dbReference type="PANTHER" id="PTHR21184">
    <property type="entry name" value="MENORIN (DENDRITIC BRANCHING PROTEIN)"/>
    <property type="match status" value="1"/>
</dbReference>
<dbReference type="EMBL" id="MU825876">
    <property type="protein sequence ID" value="KAJ7386406.1"/>
    <property type="molecule type" value="Genomic_DNA"/>
</dbReference>
<evidence type="ECO:0000256" key="1">
    <source>
        <dbReference type="ARBA" id="ARBA00044953"/>
    </source>
</evidence>
<dbReference type="OrthoDB" id="413402at2759"/>
<evidence type="ECO:0000313" key="4">
    <source>
        <dbReference type="Proteomes" id="UP001163046"/>
    </source>
</evidence>
<sequence>MFRCALQMEPQLWLTHPTQTVICHWCNFLKKLLAQTKGIKLDFKSTTVLEPSLKILLNQTMEQEARNPIWLNADILPAHAKTNLSAVLLLTRKFFFLFVPNISHHLLFQSAGKLANIFL</sequence>
<protein>
    <recommendedName>
        <fullName evidence="2">Menorin-like domain-containing protein</fullName>
    </recommendedName>
</protein>
<evidence type="ECO:0000313" key="3">
    <source>
        <dbReference type="EMBL" id="KAJ7386406.1"/>
    </source>
</evidence>
<dbReference type="PANTHER" id="PTHR21184:SF6">
    <property type="entry name" value="CONSERVED PLASMA MEMBRANE PROTEIN"/>
    <property type="match status" value="1"/>
</dbReference>